<proteinExistence type="predicted"/>
<sequence length="378" mass="41810">MQITHFRITNFRSIVDTGWCPFSRDGVTVLVGQNESGKTSVLDALATTFSAVDVTADDLRSGAPYPQIQVRFRCEVSEIEKELVRCPQEHIYLFREFWERCGGTGVLDFSWKPNKRDSKRPFASIASLMDADDLAKSLAAFPIVVVRDPQPATTADTTATPAPAPTTSDGSTPSGPTPLTVALLGETIYSLAPEFILFSEREGMLPNEIELDEANAPTGPGAVAASNYLYAAEIDLPKMLAADRRTRESFLLKANSKLTKAFNSFWSQTIGKGTQLSLTCDIEYHEASDAAKAGKPYLVFWISDGHTQLYPSQRSQGVRWFVSFFLQLKAAKREYHSVWFLLDEPGANLHSKAQADVLKLINDLRHEIPIVYSTHSPI</sequence>
<dbReference type="EMBL" id="VOQS01000001">
    <property type="protein sequence ID" value="TXC86441.1"/>
    <property type="molecule type" value="Genomic_DNA"/>
</dbReference>
<protein>
    <submittedName>
        <fullName evidence="3">AAA family ATPase</fullName>
    </submittedName>
</protein>
<dbReference type="InterPro" id="IPR041685">
    <property type="entry name" value="AAA_GajA/Old/RecF-like"/>
</dbReference>
<name>A0A5C6VP77_9BURK</name>
<dbReference type="Pfam" id="PF13175">
    <property type="entry name" value="AAA_15"/>
    <property type="match status" value="1"/>
</dbReference>
<organism evidence="3 4">
    <name type="scientific">Paraburkholderia azotifigens</name>
    <dbReference type="NCBI Taxonomy" id="2057004"/>
    <lineage>
        <taxon>Bacteria</taxon>
        <taxon>Pseudomonadati</taxon>
        <taxon>Pseudomonadota</taxon>
        <taxon>Betaproteobacteria</taxon>
        <taxon>Burkholderiales</taxon>
        <taxon>Burkholderiaceae</taxon>
        <taxon>Paraburkholderia</taxon>
    </lineage>
</organism>
<dbReference type="InterPro" id="IPR027417">
    <property type="entry name" value="P-loop_NTPase"/>
</dbReference>
<feature type="region of interest" description="Disordered" evidence="1">
    <location>
        <begin position="152"/>
        <end position="177"/>
    </location>
</feature>
<comment type="caution">
    <text evidence="3">The sequence shown here is derived from an EMBL/GenBank/DDBJ whole genome shotgun (WGS) entry which is preliminary data.</text>
</comment>
<dbReference type="Proteomes" id="UP000321776">
    <property type="component" value="Unassembled WGS sequence"/>
</dbReference>
<dbReference type="SUPFAM" id="SSF52540">
    <property type="entry name" value="P-loop containing nucleoside triphosphate hydrolases"/>
    <property type="match status" value="1"/>
</dbReference>
<evidence type="ECO:0000313" key="3">
    <source>
        <dbReference type="EMBL" id="TXC86441.1"/>
    </source>
</evidence>
<reference evidence="3 4" key="1">
    <citation type="journal article" date="2018" name="Int. J. Syst. Evol. Microbiol.">
        <title>Paraburkholderia azotifigens sp. nov., a nitrogen-fixing bacterium isolated from paddy soil.</title>
        <authorList>
            <person name="Choi G.M."/>
            <person name="Im W.T."/>
        </authorList>
    </citation>
    <scope>NUCLEOTIDE SEQUENCE [LARGE SCALE GENOMIC DNA]</scope>
    <source>
        <strain evidence="3 4">NF 2-5-3</strain>
    </source>
</reference>
<evidence type="ECO:0000313" key="4">
    <source>
        <dbReference type="Proteomes" id="UP000321776"/>
    </source>
</evidence>
<dbReference type="CDD" id="cd00267">
    <property type="entry name" value="ABC_ATPase"/>
    <property type="match status" value="1"/>
</dbReference>
<dbReference type="PANTHER" id="PTHR43581">
    <property type="entry name" value="ATP/GTP PHOSPHATASE"/>
    <property type="match status" value="1"/>
</dbReference>
<dbReference type="PANTHER" id="PTHR43581:SF3">
    <property type="entry name" value="AAA+ ATPASE DOMAIN-CONTAINING PROTEIN"/>
    <property type="match status" value="1"/>
</dbReference>
<feature type="domain" description="Endonuclease GajA/Old nuclease/RecF-like AAA" evidence="2">
    <location>
        <begin position="1"/>
        <end position="50"/>
    </location>
</feature>
<accession>A0A5C6VP77</accession>
<gene>
    <name evidence="3" type="ORF">FRZ40_01930</name>
</gene>
<dbReference type="Gene3D" id="3.40.50.300">
    <property type="entry name" value="P-loop containing nucleotide triphosphate hydrolases"/>
    <property type="match status" value="2"/>
</dbReference>
<dbReference type="AlphaFoldDB" id="A0A5C6VP77"/>
<evidence type="ECO:0000259" key="2">
    <source>
        <dbReference type="Pfam" id="PF13175"/>
    </source>
</evidence>
<evidence type="ECO:0000256" key="1">
    <source>
        <dbReference type="SAM" id="MobiDB-lite"/>
    </source>
</evidence>
<dbReference type="InterPro" id="IPR051396">
    <property type="entry name" value="Bact_Antivir_Def_Nuclease"/>
</dbReference>